<keyword evidence="2" id="KW-1185">Reference proteome</keyword>
<dbReference type="EMBL" id="JANPWB010000011">
    <property type="protein sequence ID" value="KAJ1127320.1"/>
    <property type="molecule type" value="Genomic_DNA"/>
</dbReference>
<dbReference type="AlphaFoldDB" id="A0AAV7PGR7"/>
<evidence type="ECO:0008006" key="3">
    <source>
        <dbReference type="Google" id="ProtNLM"/>
    </source>
</evidence>
<evidence type="ECO:0000313" key="1">
    <source>
        <dbReference type="EMBL" id="KAJ1127320.1"/>
    </source>
</evidence>
<organism evidence="1 2">
    <name type="scientific">Pleurodeles waltl</name>
    <name type="common">Iberian ribbed newt</name>
    <dbReference type="NCBI Taxonomy" id="8319"/>
    <lineage>
        <taxon>Eukaryota</taxon>
        <taxon>Metazoa</taxon>
        <taxon>Chordata</taxon>
        <taxon>Craniata</taxon>
        <taxon>Vertebrata</taxon>
        <taxon>Euteleostomi</taxon>
        <taxon>Amphibia</taxon>
        <taxon>Batrachia</taxon>
        <taxon>Caudata</taxon>
        <taxon>Salamandroidea</taxon>
        <taxon>Salamandridae</taxon>
        <taxon>Pleurodelinae</taxon>
        <taxon>Pleurodeles</taxon>
    </lineage>
</organism>
<sequence>MRSPPALCLACLRCTALSRGPPRPGRAVHDYAAPVTPPRSISVSGPFFFIFPWAASRSITEERHGSHPLTGDRCVLDSGIAAPQQLPSTANFKEQPPDRL</sequence>
<accession>A0AAV7PGR7</accession>
<gene>
    <name evidence="1" type="ORF">NDU88_005723</name>
</gene>
<reference evidence="1" key="1">
    <citation type="journal article" date="2022" name="bioRxiv">
        <title>Sequencing and chromosome-scale assembly of the giantPleurodeles waltlgenome.</title>
        <authorList>
            <person name="Brown T."/>
            <person name="Elewa A."/>
            <person name="Iarovenko S."/>
            <person name="Subramanian E."/>
            <person name="Araus A.J."/>
            <person name="Petzold A."/>
            <person name="Susuki M."/>
            <person name="Suzuki K.-i.T."/>
            <person name="Hayashi T."/>
            <person name="Toyoda A."/>
            <person name="Oliveira C."/>
            <person name="Osipova E."/>
            <person name="Leigh N.D."/>
            <person name="Simon A."/>
            <person name="Yun M.H."/>
        </authorList>
    </citation>
    <scope>NUCLEOTIDE SEQUENCE</scope>
    <source>
        <strain evidence="1">20211129_DDA</strain>
        <tissue evidence="1">Liver</tissue>
    </source>
</reference>
<name>A0AAV7PGR7_PLEWA</name>
<comment type="caution">
    <text evidence="1">The sequence shown here is derived from an EMBL/GenBank/DDBJ whole genome shotgun (WGS) entry which is preliminary data.</text>
</comment>
<protein>
    <recommendedName>
        <fullName evidence="3">Secreted protein</fullName>
    </recommendedName>
</protein>
<proteinExistence type="predicted"/>
<evidence type="ECO:0000313" key="2">
    <source>
        <dbReference type="Proteomes" id="UP001066276"/>
    </source>
</evidence>
<dbReference type="Proteomes" id="UP001066276">
    <property type="component" value="Chromosome 7"/>
</dbReference>